<keyword evidence="2" id="KW-1185">Reference proteome</keyword>
<gene>
    <name evidence="1" type="ORF">BC351_17375</name>
</gene>
<evidence type="ECO:0000313" key="1">
    <source>
        <dbReference type="EMBL" id="OPH60269.1"/>
    </source>
</evidence>
<comment type="caution">
    <text evidence="1">The sequence shown here is derived from an EMBL/GenBank/DDBJ whole genome shotgun (WGS) entry which is preliminary data.</text>
</comment>
<accession>A0A1V4HQ21</accession>
<organism evidence="1 2">
    <name type="scientific">Paenibacillus ferrarius</name>
    <dbReference type="NCBI Taxonomy" id="1469647"/>
    <lineage>
        <taxon>Bacteria</taxon>
        <taxon>Bacillati</taxon>
        <taxon>Bacillota</taxon>
        <taxon>Bacilli</taxon>
        <taxon>Bacillales</taxon>
        <taxon>Paenibacillaceae</taxon>
        <taxon>Paenibacillus</taxon>
    </lineage>
</organism>
<dbReference type="EMBL" id="MBTG01000004">
    <property type="protein sequence ID" value="OPH60269.1"/>
    <property type="molecule type" value="Genomic_DNA"/>
</dbReference>
<sequence length="134" mass="16222">MELKHYYRQQFLELIEQFEHHWEEDLLYQYGFRWNSYANSTYKEIFQITHFRDETLYMIYTIELPESYKNTNMSDVVKNISSTYELSMYYLSDKILLSACVSIEHLQQTSLGFLNQARGELIDLVFSAIQMHFI</sequence>
<proteinExistence type="predicted"/>
<dbReference type="RefSeq" id="WP_079409731.1">
    <property type="nucleotide sequence ID" value="NZ_MBTG01000004.1"/>
</dbReference>
<dbReference type="Proteomes" id="UP000190626">
    <property type="component" value="Unassembled WGS sequence"/>
</dbReference>
<protein>
    <submittedName>
        <fullName evidence="1">Uncharacterized protein</fullName>
    </submittedName>
</protein>
<name>A0A1V4HQ21_9BACL</name>
<evidence type="ECO:0000313" key="2">
    <source>
        <dbReference type="Proteomes" id="UP000190626"/>
    </source>
</evidence>
<reference evidence="2" key="1">
    <citation type="submission" date="2016-07" db="EMBL/GenBank/DDBJ databases">
        <authorList>
            <person name="Florea S."/>
            <person name="Webb J.S."/>
            <person name="Jaromczyk J."/>
            <person name="Schardl C.L."/>
        </authorList>
    </citation>
    <scope>NUCLEOTIDE SEQUENCE [LARGE SCALE GENOMIC DNA]</scope>
    <source>
        <strain evidence="2">CY1</strain>
    </source>
</reference>
<dbReference type="OrthoDB" id="2595536at2"/>
<dbReference type="STRING" id="1469647.BC351_17375"/>
<dbReference type="AlphaFoldDB" id="A0A1V4HQ21"/>